<dbReference type="InterPro" id="IPR019480">
    <property type="entry name" value="Dihydroorotate_DH_Fe-S-bd"/>
</dbReference>
<dbReference type="PANTHER" id="PTHR43513">
    <property type="entry name" value="DIHYDROOROTATE DEHYDROGENASE B (NAD(+)), ELECTRON TRANSFER SUBUNIT"/>
    <property type="match status" value="1"/>
</dbReference>
<keyword evidence="3" id="KW-1185">Reference proteome</keyword>
<sequence>MKTNKGIVISNHCVNNKYHHLIIKCKSLAEEVKEGQIVHIRCGVNEDPFLRRPFSVYRFDKENEELEIVYIVKGKGTEIMTHFKSGDKIDILGPTGNGYKLNDKAKSIVVIGRGVGSASIISIAEKAVKQNMKVIAILSGKDKTSILGDNFLNSLGCIVYSLNDEDGNSSLDNVRDILEKHIKEEKIDQIFTCGSNRIGKFVKDINNNYKIPSFISLEEKMACGIGVCLACVCKTVNGYKTVCKHGPVFPIEEVCFND</sequence>
<dbReference type="PANTHER" id="PTHR43513:SF3">
    <property type="entry name" value="DIHYDROOROTATE DEHYDROGENASE B (NAD(+)), ELECTRON TRANSFER SUBUNIT-RELATED"/>
    <property type="match status" value="1"/>
</dbReference>
<comment type="caution">
    <text evidence="2">The sequence shown here is derived from an EMBL/GenBank/DDBJ whole genome shotgun (WGS) entry which is preliminary data.</text>
</comment>
<gene>
    <name evidence="2" type="ORF">KQI86_04955</name>
</gene>
<protein>
    <submittedName>
        <fullName evidence="2">Dihydroorotate dehydrogenase electron transfer subunit</fullName>
    </submittedName>
</protein>
<dbReference type="CDD" id="cd06218">
    <property type="entry name" value="DHOD_e_trans"/>
    <property type="match status" value="1"/>
</dbReference>
<dbReference type="PIRSF" id="PIRSF006816">
    <property type="entry name" value="Cyc3_hyd_g"/>
    <property type="match status" value="1"/>
</dbReference>
<evidence type="ECO:0000313" key="3">
    <source>
        <dbReference type="Proteomes" id="UP000726170"/>
    </source>
</evidence>
<dbReference type="InterPro" id="IPR017927">
    <property type="entry name" value="FAD-bd_FR_type"/>
</dbReference>
<dbReference type="RefSeq" id="WP_216438027.1">
    <property type="nucleotide sequence ID" value="NZ_JAHLQF010000001.1"/>
</dbReference>
<organism evidence="2 3">
    <name type="scientific">Clostridium mobile</name>
    <dbReference type="NCBI Taxonomy" id="2841512"/>
    <lineage>
        <taxon>Bacteria</taxon>
        <taxon>Bacillati</taxon>
        <taxon>Bacillota</taxon>
        <taxon>Clostridia</taxon>
        <taxon>Eubacteriales</taxon>
        <taxon>Clostridiaceae</taxon>
        <taxon>Clostridium</taxon>
    </lineage>
</organism>
<dbReference type="PROSITE" id="PS51384">
    <property type="entry name" value="FAD_FR"/>
    <property type="match status" value="1"/>
</dbReference>
<dbReference type="InterPro" id="IPR012165">
    <property type="entry name" value="Cyt_c3_hydrogenase_gsu"/>
</dbReference>
<dbReference type="EMBL" id="JAHLQF010000001">
    <property type="protein sequence ID" value="MBU5483669.1"/>
    <property type="molecule type" value="Genomic_DNA"/>
</dbReference>
<dbReference type="Pfam" id="PF10418">
    <property type="entry name" value="DHODB_Fe-S_bind"/>
    <property type="match status" value="1"/>
</dbReference>
<accession>A0ABS6EGY6</accession>
<evidence type="ECO:0000259" key="1">
    <source>
        <dbReference type="PROSITE" id="PS51384"/>
    </source>
</evidence>
<evidence type="ECO:0000313" key="2">
    <source>
        <dbReference type="EMBL" id="MBU5483669.1"/>
    </source>
</evidence>
<dbReference type="InterPro" id="IPR050353">
    <property type="entry name" value="PyrK_electron_transfer"/>
</dbReference>
<reference evidence="2 3" key="1">
    <citation type="submission" date="2021-06" db="EMBL/GenBank/DDBJ databases">
        <authorList>
            <person name="Sun Q."/>
            <person name="Li D."/>
        </authorList>
    </citation>
    <scope>NUCLEOTIDE SEQUENCE [LARGE SCALE GENOMIC DNA]</scope>
    <source>
        <strain evidence="2 3">MSJ-11</strain>
    </source>
</reference>
<proteinExistence type="predicted"/>
<feature type="domain" description="FAD-binding FR-type" evidence="1">
    <location>
        <begin position="1"/>
        <end position="101"/>
    </location>
</feature>
<name>A0ABS6EGY6_9CLOT</name>
<dbReference type="Proteomes" id="UP000726170">
    <property type="component" value="Unassembled WGS sequence"/>
</dbReference>